<dbReference type="Pfam" id="PF20431">
    <property type="entry name" value="E_motif"/>
    <property type="match status" value="1"/>
</dbReference>
<dbReference type="PANTHER" id="PTHR47926:SF458">
    <property type="entry name" value="PENTATRICOPEPTIDE REPEAT-CONTAINING PROTEIN"/>
    <property type="match status" value="1"/>
</dbReference>
<gene>
    <name evidence="3" type="ORF">ILEXP_LOCUS12883</name>
</gene>
<accession>A0ABC8RKJ6</accession>
<evidence type="ECO:0000256" key="1">
    <source>
        <dbReference type="ARBA" id="ARBA00022737"/>
    </source>
</evidence>
<protein>
    <recommendedName>
        <fullName evidence="5">Pentatricopeptide repeat-containing protein</fullName>
    </recommendedName>
</protein>
<dbReference type="InterPro" id="IPR046960">
    <property type="entry name" value="PPR_At4g14850-like_plant"/>
</dbReference>
<dbReference type="Pfam" id="PF03665">
    <property type="entry name" value="UPF0172"/>
    <property type="match status" value="1"/>
</dbReference>
<feature type="repeat" description="PPR" evidence="2">
    <location>
        <begin position="111"/>
        <end position="145"/>
    </location>
</feature>
<proteinExistence type="predicted"/>
<evidence type="ECO:0008006" key="5">
    <source>
        <dbReference type="Google" id="ProtNLM"/>
    </source>
</evidence>
<dbReference type="InterPro" id="IPR011990">
    <property type="entry name" value="TPR-like_helical_dom_sf"/>
</dbReference>
<dbReference type="FunFam" id="1.25.40.10:FF:000158">
    <property type="entry name" value="pentatricopeptide repeat-containing protein At2g33680"/>
    <property type="match status" value="1"/>
</dbReference>
<dbReference type="Pfam" id="PF01535">
    <property type="entry name" value="PPR"/>
    <property type="match status" value="1"/>
</dbReference>
<dbReference type="InterPro" id="IPR005366">
    <property type="entry name" value="EMC8/9"/>
</dbReference>
<organism evidence="3 4">
    <name type="scientific">Ilex paraguariensis</name>
    <name type="common">yerba mate</name>
    <dbReference type="NCBI Taxonomy" id="185542"/>
    <lineage>
        <taxon>Eukaryota</taxon>
        <taxon>Viridiplantae</taxon>
        <taxon>Streptophyta</taxon>
        <taxon>Embryophyta</taxon>
        <taxon>Tracheophyta</taxon>
        <taxon>Spermatophyta</taxon>
        <taxon>Magnoliopsida</taxon>
        <taxon>eudicotyledons</taxon>
        <taxon>Gunneridae</taxon>
        <taxon>Pentapetalae</taxon>
        <taxon>asterids</taxon>
        <taxon>campanulids</taxon>
        <taxon>Aquifoliales</taxon>
        <taxon>Aquifoliaceae</taxon>
        <taxon>Ilex</taxon>
    </lineage>
</organism>
<dbReference type="InterPro" id="IPR046848">
    <property type="entry name" value="E_motif"/>
</dbReference>
<comment type="caution">
    <text evidence="3">The sequence shown here is derived from an EMBL/GenBank/DDBJ whole genome shotgun (WGS) entry which is preliminary data.</text>
</comment>
<dbReference type="PANTHER" id="PTHR47926">
    <property type="entry name" value="PENTATRICOPEPTIDE REPEAT-CONTAINING PROTEIN"/>
    <property type="match status" value="1"/>
</dbReference>
<evidence type="ECO:0000313" key="3">
    <source>
        <dbReference type="EMBL" id="CAK9145090.1"/>
    </source>
</evidence>
<dbReference type="PROSITE" id="PS51375">
    <property type="entry name" value="PPR"/>
    <property type="match status" value="2"/>
</dbReference>
<dbReference type="Proteomes" id="UP001642360">
    <property type="component" value="Unassembled WGS sequence"/>
</dbReference>
<keyword evidence="4" id="KW-1185">Reference proteome</keyword>
<evidence type="ECO:0000256" key="2">
    <source>
        <dbReference type="PROSITE-ProRule" id="PRU00708"/>
    </source>
</evidence>
<name>A0ABC8RKJ6_9AQUA</name>
<feature type="repeat" description="PPR" evidence="2">
    <location>
        <begin position="181"/>
        <end position="215"/>
    </location>
</feature>
<dbReference type="Gene3D" id="1.25.40.10">
    <property type="entry name" value="Tetratricopeptide repeat domain"/>
    <property type="match status" value="2"/>
</dbReference>
<reference evidence="3 4" key="1">
    <citation type="submission" date="2024-02" db="EMBL/GenBank/DDBJ databases">
        <authorList>
            <person name="Vignale AGUSTIN F."/>
            <person name="Sosa J E."/>
            <person name="Modenutti C."/>
        </authorList>
    </citation>
    <scope>NUCLEOTIDE SEQUENCE [LARGE SCALE GENOMIC DNA]</scope>
</reference>
<evidence type="ECO:0000313" key="4">
    <source>
        <dbReference type="Proteomes" id="UP001642360"/>
    </source>
</evidence>
<dbReference type="AlphaFoldDB" id="A0ABC8RKJ6"/>
<dbReference type="Pfam" id="PF13041">
    <property type="entry name" value="PPR_2"/>
    <property type="match status" value="1"/>
</dbReference>
<dbReference type="NCBIfam" id="TIGR00756">
    <property type="entry name" value="PPR"/>
    <property type="match status" value="2"/>
</dbReference>
<sequence length="566" mass="64196">MVQSTPFVSSLYTVTSSKPNRTNRSGNSHNPISETLTADLFYNFHSLLERKQVHAHIIKLTLLIQSSHFPELAPAFAESDSLNDAIVLFYQLRNHNREDVDGAYALFSQMPVRSWTTMIAGFVQCGKPKEAISLFTQMEEAGLRPNVVTVVAVLTACADLRAIDLGRKIHEYSERSGYSRNIHICNILIDMYIKCGCLEVAHNVFEEMEYRTIIGIKPNGVTFIGQMRVVAIILYACSHMGLTNEGHRIFASMNRDYGRAALLQEAYELIMNMPIEPNGVVWGDLPCGCKVHMNIEMAEEVTKHLLELDPLNDGYYTVLSNIYAEAKRWEDVTRVRKLLRDRGVKKTPGWSSITVDGVVHEFVAGDETLRRYSRDSVSSLCWVYIFDTSKICIVCQVSHLYTKDATRSWKLVGSEGSNRLSIKEPSANILLLDYVSSEKWKDIIDFDDHLDDISKDWLNSELFNYSLTEMVQSTPFVSSLYTVTSSKPNRTNRSGNSHNPISETLTADLFYNFHSLLERKQVHAHIIKLTLLIQSSHFPELAPFVPSRIVFPTLNKSTNVLIRPRL</sequence>
<dbReference type="InterPro" id="IPR002885">
    <property type="entry name" value="PPR_rpt"/>
</dbReference>
<dbReference type="EMBL" id="CAUOFW020001458">
    <property type="protein sequence ID" value="CAK9145090.1"/>
    <property type="molecule type" value="Genomic_DNA"/>
</dbReference>
<keyword evidence="1" id="KW-0677">Repeat</keyword>
<dbReference type="GO" id="GO:0099402">
    <property type="term" value="P:plant organ development"/>
    <property type="evidence" value="ECO:0007669"/>
    <property type="project" value="UniProtKB-ARBA"/>
</dbReference>